<dbReference type="InterPro" id="IPR025784">
    <property type="entry name" value="EFM7"/>
</dbReference>
<sequence>MEDDLEMGDLFKDPEGFYEEEKPPTFAEHQMLCGKTVRVRLVGSHPLYGNLLWNAGRTSSHYLEEHTDDLIRDKDVLEIGAAAGVPSIVSAIQGARTVVMTDYYDPDLVSNMQYNADLALDMIPKRADSQKRLRVEGYKWGNPVEPLFAHLPVSPPGEPAGFDVLIMADVIYNYPEHANLVKTMQLTLKKTPEAVALVIFTPYEPWLLPQTEKFFPRAEEGGFAVTKIFQKMMDHVLFENDPGDEILRKTVFGYELRWKPEHLDSRSS</sequence>
<dbReference type="EMBL" id="KB644409">
    <property type="protein sequence ID" value="EPS27115.1"/>
    <property type="molecule type" value="Genomic_DNA"/>
</dbReference>
<feature type="binding site" evidence="5">
    <location>
        <position position="140"/>
    </location>
    <ligand>
        <name>S-adenosyl-L-methionine</name>
        <dbReference type="ChEBI" id="CHEBI:59789"/>
    </ligand>
</feature>
<protein>
    <recommendedName>
        <fullName evidence="5">Protein N-terminal and lysine N-methyltransferase EFM7</fullName>
        <ecNumber evidence="5">2.1.1.-</ecNumber>
    </recommendedName>
    <alternativeName>
        <fullName evidence="5">Elongation factor methyltransferase 7</fullName>
    </alternativeName>
</protein>
<dbReference type="GO" id="GO:0032259">
    <property type="term" value="P:methylation"/>
    <property type="evidence" value="ECO:0007669"/>
    <property type="project" value="UniProtKB-KW"/>
</dbReference>
<dbReference type="OrthoDB" id="46564at2759"/>
<evidence type="ECO:0000256" key="5">
    <source>
        <dbReference type="HAMAP-Rule" id="MF_03223"/>
    </source>
</evidence>
<gene>
    <name evidence="5" type="primary">EFM7</name>
    <name evidence="6" type="ORF">PDE_02056</name>
</gene>
<dbReference type="PROSITE" id="PS51560">
    <property type="entry name" value="SAM_MT_NNT1"/>
    <property type="match status" value="1"/>
</dbReference>
<evidence type="ECO:0000256" key="4">
    <source>
        <dbReference type="ARBA" id="ARBA00022691"/>
    </source>
</evidence>
<organism evidence="6 7">
    <name type="scientific">Penicillium oxalicum (strain 114-2 / CGMCC 5302)</name>
    <name type="common">Penicillium decumbens</name>
    <dbReference type="NCBI Taxonomy" id="933388"/>
    <lineage>
        <taxon>Eukaryota</taxon>
        <taxon>Fungi</taxon>
        <taxon>Dikarya</taxon>
        <taxon>Ascomycota</taxon>
        <taxon>Pezizomycotina</taxon>
        <taxon>Eurotiomycetes</taxon>
        <taxon>Eurotiomycetidae</taxon>
        <taxon>Eurotiales</taxon>
        <taxon>Aspergillaceae</taxon>
        <taxon>Penicillium</taxon>
    </lineage>
</organism>
<keyword evidence="4 5" id="KW-0949">S-adenosyl-L-methionine</keyword>
<dbReference type="InterPro" id="IPR019410">
    <property type="entry name" value="Methyltransf_16"/>
</dbReference>
<feature type="binding site" evidence="5">
    <location>
        <position position="102"/>
    </location>
    <ligand>
        <name>S-adenosyl-L-methionine</name>
        <dbReference type="ChEBI" id="CHEBI:59789"/>
    </ligand>
</feature>
<dbReference type="Gene3D" id="3.40.50.150">
    <property type="entry name" value="Vaccinia Virus protein VP39"/>
    <property type="match status" value="1"/>
</dbReference>
<dbReference type="HOGENOM" id="CLU_032409_0_0_1"/>
<evidence type="ECO:0000256" key="1">
    <source>
        <dbReference type="ARBA" id="ARBA00022490"/>
    </source>
</evidence>
<reference evidence="6 7" key="1">
    <citation type="journal article" date="2013" name="PLoS ONE">
        <title>Genomic and secretomic analyses reveal unique features of the lignocellulolytic enzyme system of Penicillium decumbens.</title>
        <authorList>
            <person name="Liu G."/>
            <person name="Zhang L."/>
            <person name="Wei X."/>
            <person name="Zou G."/>
            <person name="Qin Y."/>
            <person name="Ma L."/>
            <person name="Li J."/>
            <person name="Zheng H."/>
            <person name="Wang S."/>
            <person name="Wang C."/>
            <person name="Xun L."/>
            <person name="Zhao G.-P."/>
            <person name="Zhou Z."/>
            <person name="Qu Y."/>
        </authorList>
    </citation>
    <scope>NUCLEOTIDE SEQUENCE [LARGE SCALE GENOMIC DNA]</scope>
    <source>
        <strain evidence="7">114-2 / CGMCC 5302</strain>
    </source>
</reference>
<dbReference type="STRING" id="933388.S7Z924"/>
<evidence type="ECO:0000313" key="6">
    <source>
        <dbReference type="EMBL" id="EPS27115.1"/>
    </source>
</evidence>
<keyword evidence="3 5" id="KW-0808">Transferase</keyword>
<dbReference type="InterPro" id="IPR029063">
    <property type="entry name" value="SAM-dependent_MTases_sf"/>
</dbReference>
<dbReference type="GO" id="GO:0071885">
    <property type="term" value="F:N-terminal protein N-methyltransferase activity"/>
    <property type="evidence" value="ECO:0007669"/>
    <property type="project" value="UniProtKB-UniRule"/>
</dbReference>
<comment type="similarity">
    <text evidence="5">Belongs to the class I-like SAM-binding methyltransferase superfamily. EFM7 family.</text>
</comment>
<dbReference type="Pfam" id="PF10294">
    <property type="entry name" value="Methyltransf_16"/>
    <property type="match status" value="1"/>
</dbReference>
<feature type="binding site" evidence="5">
    <location>
        <position position="168"/>
    </location>
    <ligand>
        <name>S-adenosyl-L-methionine</name>
        <dbReference type="ChEBI" id="CHEBI:59789"/>
    </ligand>
</feature>
<proteinExistence type="inferred from homology"/>
<dbReference type="PhylomeDB" id="S7Z924"/>
<dbReference type="AlphaFoldDB" id="S7Z924"/>
<dbReference type="HAMAP" id="MF_03223">
    <property type="entry name" value="Methyltr_EFM7"/>
    <property type="match status" value="1"/>
</dbReference>
<comment type="function">
    <text evidence="5">S-adenosyl-L-methionine-dependent protein methyltransferase that trimethylates the N-terminal glycine 'Gly-2' of elongation factor 1-alpha, before also catalyzing the mono- and dimethylation of 'Lys-3'.</text>
</comment>
<dbReference type="PANTHER" id="PTHR14614:SF10">
    <property type="entry name" value="PROTEIN N-TERMINAL AND LYSINE N-METHYLTRANSFERASE EFM7"/>
    <property type="match status" value="1"/>
</dbReference>
<keyword evidence="2 5" id="KW-0489">Methyltransferase</keyword>
<dbReference type="GO" id="GO:0005737">
    <property type="term" value="C:cytoplasm"/>
    <property type="evidence" value="ECO:0007669"/>
    <property type="project" value="UniProtKB-SubCell"/>
</dbReference>
<feature type="binding site" evidence="5">
    <location>
        <begin position="80"/>
        <end position="82"/>
    </location>
    <ligand>
        <name>S-adenosyl-L-methionine</name>
        <dbReference type="ChEBI" id="CHEBI:59789"/>
    </ligand>
</feature>
<name>S7Z924_PENO1</name>
<dbReference type="EC" id="2.1.1.-" evidence="5"/>
<evidence type="ECO:0000256" key="3">
    <source>
        <dbReference type="ARBA" id="ARBA00022679"/>
    </source>
</evidence>
<evidence type="ECO:0000256" key="2">
    <source>
        <dbReference type="ARBA" id="ARBA00022603"/>
    </source>
</evidence>
<comment type="subcellular location">
    <subcellularLocation>
        <location evidence="5">Cytoplasm</location>
    </subcellularLocation>
</comment>
<evidence type="ECO:0000313" key="7">
    <source>
        <dbReference type="Proteomes" id="UP000019376"/>
    </source>
</evidence>
<dbReference type="GO" id="GO:0016279">
    <property type="term" value="F:protein-lysine N-methyltransferase activity"/>
    <property type="evidence" value="ECO:0007669"/>
    <property type="project" value="UniProtKB-UniRule"/>
</dbReference>
<dbReference type="eggNOG" id="KOG2920">
    <property type="taxonomic scope" value="Eukaryota"/>
</dbReference>
<dbReference type="Proteomes" id="UP000019376">
    <property type="component" value="Unassembled WGS sequence"/>
</dbReference>
<dbReference type="SUPFAM" id="SSF53335">
    <property type="entry name" value="S-adenosyl-L-methionine-dependent methyltransferases"/>
    <property type="match status" value="1"/>
</dbReference>
<dbReference type="PANTHER" id="PTHR14614">
    <property type="entry name" value="HEPATOCELLULAR CARCINOMA-ASSOCIATED ANTIGEN"/>
    <property type="match status" value="1"/>
</dbReference>
<keyword evidence="1 5" id="KW-0963">Cytoplasm</keyword>
<accession>S7Z924</accession>
<keyword evidence="7" id="KW-1185">Reference proteome</keyword>
<feature type="binding site" evidence="5">
    <location>
        <position position="53"/>
    </location>
    <ligand>
        <name>S-adenosyl-L-methionine</name>
        <dbReference type="ChEBI" id="CHEBI:59789"/>
    </ligand>
</feature>